<evidence type="ECO:0000313" key="9">
    <source>
        <dbReference type="Ensembl" id="ENSCJAP00000084842.1"/>
    </source>
</evidence>
<dbReference type="InterPro" id="IPR003111">
    <property type="entry name" value="Lon_prtase_N"/>
</dbReference>
<keyword evidence="4" id="KW-0862">Zinc</keyword>
<dbReference type="PROSITE" id="PS51787">
    <property type="entry name" value="LON_N"/>
    <property type="match status" value="1"/>
</dbReference>
<dbReference type="AlphaFoldDB" id="A0A8I3W1W2"/>
<evidence type="ECO:0000259" key="7">
    <source>
        <dbReference type="PROSITE" id="PS50089"/>
    </source>
</evidence>
<evidence type="ECO:0000256" key="3">
    <source>
        <dbReference type="ARBA" id="ARBA00022803"/>
    </source>
</evidence>
<feature type="compositionally biased region" description="Polar residues" evidence="6">
    <location>
        <begin position="326"/>
        <end position="345"/>
    </location>
</feature>
<gene>
    <name evidence="9" type="primary">LONRF2</name>
</gene>
<dbReference type="InterPro" id="IPR019734">
    <property type="entry name" value="TPR_rpt"/>
</dbReference>
<dbReference type="GeneTree" id="ENSGT00440000033329"/>
<dbReference type="PANTHER" id="PTHR23327">
    <property type="entry name" value="RING FINGER PROTEIN 127"/>
    <property type="match status" value="1"/>
</dbReference>
<keyword evidence="10" id="KW-1185">Reference proteome</keyword>
<dbReference type="InterPro" id="IPR001841">
    <property type="entry name" value="Znf_RING"/>
</dbReference>
<dbReference type="Gene3D" id="1.25.40.10">
    <property type="entry name" value="Tetratricopeptide repeat domain"/>
    <property type="match status" value="1"/>
</dbReference>
<dbReference type="InterPro" id="IPR011990">
    <property type="entry name" value="TPR-like_helical_dom_sf"/>
</dbReference>
<dbReference type="PROSITE" id="PS00518">
    <property type="entry name" value="ZF_RING_1"/>
    <property type="match status" value="1"/>
</dbReference>
<evidence type="ECO:0000256" key="5">
    <source>
        <dbReference type="PROSITE-ProRule" id="PRU00175"/>
    </source>
</evidence>
<evidence type="ECO:0000256" key="4">
    <source>
        <dbReference type="ARBA" id="ARBA00022833"/>
    </source>
</evidence>
<evidence type="ECO:0000259" key="8">
    <source>
        <dbReference type="PROSITE" id="PS51787"/>
    </source>
</evidence>
<reference evidence="9" key="3">
    <citation type="submission" date="2025-09" db="UniProtKB">
        <authorList>
            <consortium name="Ensembl"/>
        </authorList>
    </citation>
    <scope>IDENTIFICATION</scope>
</reference>
<evidence type="ECO:0000256" key="6">
    <source>
        <dbReference type="SAM" id="MobiDB-lite"/>
    </source>
</evidence>
<dbReference type="SUPFAM" id="SSF57850">
    <property type="entry name" value="RING/U-box"/>
    <property type="match status" value="2"/>
</dbReference>
<feature type="region of interest" description="Disordered" evidence="6">
    <location>
        <begin position="113"/>
        <end position="134"/>
    </location>
</feature>
<reference evidence="9" key="2">
    <citation type="submission" date="2025-08" db="UniProtKB">
        <authorList>
            <consortium name="Ensembl"/>
        </authorList>
    </citation>
    <scope>IDENTIFICATION</scope>
</reference>
<dbReference type="Gene3D" id="3.30.40.10">
    <property type="entry name" value="Zinc/RING finger domain, C3HC4 (zinc finger)"/>
    <property type="match status" value="2"/>
</dbReference>
<dbReference type="GO" id="GO:0061630">
    <property type="term" value="F:ubiquitin protein ligase activity"/>
    <property type="evidence" value="ECO:0007669"/>
    <property type="project" value="TreeGrafter"/>
</dbReference>
<dbReference type="Pfam" id="PF13923">
    <property type="entry name" value="zf-C3HC4_2"/>
    <property type="match status" value="1"/>
</dbReference>
<dbReference type="SUPFAM" id="SSF48452">
    <property type="entry name" value="TPR-like"/>
    <property type="match status" value="1"/>
</dbReference>
<dbReference type="SUPFAM" id="SSF88697">
    <property type="entry name" value="PUA domain-like"/>
    <property type="match status" value="1"/>
</dbReference>
<dbReference type="Proteomes" id="UP000008225">
    <property type="component" value="Chromosome 14"/>
</dbReference>
<dbReference type="SMART" id="SM00028">
    <property type="entry name" value="TPR"/>
    <property type="match status" value="3"/>
</dbReference>
<accession>A0A8I3W1W2</accession>
<dbReference type="CDD" id="cd16513">
    <property type="entry name" value="RING-HC_LONFs_rpt1"/>
    <property type="match status" value="1"/>
</dbReference>
<feature type="domain" description="RING-type" evidence="7">
    <location>
        <begin position="448"/>
        <end position="486"/>
    </location>
</feature>
<evidence type="ECO:0000256" key="1">
    <source>
        <dbReference type="ARBA" id="ARBA00022723"/>
    </source>
</evidence>
<dbReference type="PANTHER" id="PTHR23327:SF5">
    <property type="entry name" value="LON PEPTIDASE N-TERMINAL DOMAIN AND RING FINGER PROTEIN 2"/>
    <property type="match status" value="1"/>
</dbReference>
<dbReference type="PROSITE" id="PS50089">
    <property type="entry name" value="ZF_RING_2"/>
    <property type="match status" value="1"/>
</dbReference>
<keyword evidence="3" id="KW-0802">TPR repeat</keyword>
<feature type="domain" description="Lon N-terminal" evidence="8">
    <location>
        <begin position="482"/>
        <end position="683"/>
    </location>
</feature>
<protein>
    <submittedName>
        <fullName evidence="9">LON peptidase N-terminal domain and ring finger 2</fullName>
    </submittedName>
</protein>
<keyword evidence="1" id="KW-0479">Metal-binding</keyword>
<dbReference type="GO" id="GO:0008270">
    <property type="term" value="F:zinc ion binding"/>
    <property type="evidence" value="ECO:0007669"/>
    <property type="project" value="UniProtKB-KW"/>
</dbReference>
<dbReference type="InterPro" id="IPR013083">
    <property type="entry name" value="Znf_RING/FYVE/PHD"/>
</dbReference>
<sequence>MSPEPVPPPPPQCSGCDRAEPIAQRLTEGDEAFSAGEYEMAAELFRSLLAGLAQPDRGLCLRLGDALVRAGRLPEALGAFRGAARLGALRPEELEELAGGLVRAVDLRERPLSAENPGCEPEAPAEGGPASAPRTPRDLLGCPRCRRLLYRPVTLPCGLTVCKRCVEPGPARPQARRVNVVLCGLLERCFPAECRVRRLAGLARSLQRQQQPEAALLRCDQALELVPDDNSLLLLRAELYLIMKNYEQALQDASAVCQNEPLLIKGHHVKAQALSGLGRSKEVLKEFLYCLALNPECNAVKKEAQKVMCEVLFSATENVHENLTSSIQSRLKAQGHSPVNAQSQPEEGDAGSSENSSEKSDMLGNTNSTVLYFILGLHFEEDKKVLESILPTAPNTGLKRQFPDDMEGAPDLNAPGKIPKKDFSPQRSLNSDMEESQWLSLDVTDFECALCMRLLFEPVTTPCGHTFCLKCLERCLDHSPQCPLCKDKLSELLASRNFNITVLAEELIIRYLSDELSDRKRIYDEEMSELSKLSEYGCMLEIKDVRTFPDGSSVVDAIGISRFRVLNHRHRDGYNTADIEYLEDERVEGPEYEELAALHDSVHQQAVSWFASLQDRMREQILSHFGVMPEREPEPQSNPSGPAWSWWILAVLPLERKAQLAILGMTSLKERLLAIRRILVIITRKMNSRQELANARQRNN</sequence>
<dbReference type="SMART" id="SM00464">
    <property type="entry name" value="LON"/>
    <property type="match status" value="1"/>
</dbReference>
<organism evidence="9 10">
    <name type="scientific">Callithrix jacchus</name>
    <name type="common">White-tufted-ear marmoset</name>
    <name type="synonym">Simia Jacchus</name>
    <dbReference type="NCBI Taxonomy" id="9483"/>
    <lineage>
        <taxon>Eukaryota</taxon>
        <taxon>Metazoa</taxon>
        <taxon>Chordata</taxon>
        <taxon>Craniata</taxon>
        <taxon>Vertebrata</taxon>
        <taxon>Euteleostomi</taxon>
        <taxon>Mammalia</taxon>
        <taxon>Eutheria</taxon>
        <taxon>Euarchontoglires</taxon>
        <taxon>Primates</taxon>
        <taxon>Haplorrhini</taxon>
        <taxon>Platyrrhini</taxon>
        <taxon>Cebidae</taxon>
        <taxon>Callitrichinae</taxon>
        <taxon>Callithrix</taxon>
        <taxon>Callithrix</taxon>
    </lineage>
</organism>
<dbReference type="GO" id="GO:0005737">
    <property type="term" value="C:cytoplasm"/>
    <property type="evidence" value="ECO:0007669"/>
    <property type="project" value="UniProtKB-ARBA"/>
</dbReference>
<evidence type="ECO:0000256" key="2">
    <source>
        <dbReference type="ARBA" id="ARBA00022771"/>
    </source>
</evidence>
<dbReference type="Ensembl" id="ENSCJAT00000119964.1">
    <property type="protein sequence ID" value="ENSCJAP00000084842.1"/>
    <property type="gene ID" value="ENSCJAG00000010105.5"/>
</dbReference>
<dbReference type="SMART" id="SM00184">
    <property type="entry name" value="RING"/>
    <property type="match status" value="2"/>
</dbReference>
<keyword evidence="2 5" id="KW-0863">Zinc-finger</keyword>
<proteinExistence type="predicted"/>
<dbReference type="Pfam" id="PF13432">
    <property type="entry name" value="TPR_16"/>
    <property type="match status" value="2"/>
</dbReference>
<reference evidence="9 10" key="1">
    <citation type="submission" date="2009-03" db="EMBL/GenBank/DDBJ databases">
        <authorList>
            <person name="Warren W."/>
            <person name="Ye L."/>
            <person name="Minx P."/>
            <person name="Worley K."/>
            <person name="Gibbs R."/>
            <person name="Wilson R.K."/>
        </authorList>
    </citation>
    <scope>NUCLEOTIDE SEQUENCE [LARGE SCALE GENOMIC DNA]</scope>
</reference>
<dbReference type="CDD" id="cd16514">
    <property type="entry name" value="RING-HC_LONFs_rpt2"/>
    <property type="match status" value="1"/>
</dbReference>
<evidence type="ECO:0000313" key="10">
    <source>
        <dbReference type="Proteomes" id="UP000008225"/>
    </source>
</evidence>
<name>A0A8I3W1W2_CALJA</name>
<feature type="region of interest" description="Disordered" evidence="6">
    <location>
        <begin position="326"/>
        <end position="363"/>
    </location>
</feature>
<feature type="compositionally biased region" description="Low complexity" evidence="6">
    <location>
        <begin position="114"/>
        <end position="133"/>
    </location>
</feature>
<dbReference type="InterPro" id="IPR017907">
    <property type="entry name" value="Znf_RING_CS"/>
</dbReference>
<dbReference type="Pfam" id="PF02190">
    <property type="entry name" value="LON_substr_bdg"/>
    <property type="match status" value="1"/>
</dbReference>
<dbReference type="InterPro" id="IPR015947">
    <property type="entry name" value="PUA-like_sf"/>
</dbReference>